<dbReference type="EMBL" id="MN739460">
    <property type="protein sequence ID" value="QHT05859.1"/>
    <property type="molecule type" value="Genomic_DNA"/>
</dbReference>
<reference evidence="1" key="1">
    <citation type="journal article" date="2020" name="Nature">
        <title>Giant virus diversity and host interactions through global metagenomics.</title>
        <authorList>
            <person name="Schulz F."/>
            <person name="Roux S."/>
            <person name="Paez-Espino D."/>
            <person name="Jungbluth S."/>
            <person name="Walsh D.A."/>
            <person name="Denef V.J."/>
            <person name="McMahon K.D."/>
            <person name="Konstantinidis K.T."/>
            <person name="Eloe-Fadrosh E.A."/>
            <person name="Kyrpides N.C."/>
            <person name="Woyke T."/>
        </authorList>
    </citation>
    <scope>NUCLEOTIDE SEQUENCE</scope>
    <source>
        <strain evidence="1">GVMAG-M-3300021425-14</strain>
    </source>
</reference>
<sequence length="341" mass="39366">MKLLLNIFIVVLFLFVFNNIKKDVVRYFYQTFEGFSEKEKEDFNKKVNKILWNHFKTKQKIKTVELLKILKDNGLPDQEYNHVKSMFFDENNQPVKDNDGKSVTEIDKETLELMFGIQITEPKKEETTQPDNADSEIQECAKNCLKPVFITGNCDSKIITKETADGKKYYRHCPYRCMNKYDKDYVNYDKSGPGKPYILERDGCRYSKQCDSCGKELIEVDEEGVGLNKSNALNRKFTPDELVALQKSRNGAGSNNTMGVNKLANENETPYNSMGQPKQNINRSTSNMYGNNPALSDEKYGDYLYENRVGAQLYGDPYTKDYHPQDPNKKPAAYNSLFNLF</sequence>
<protein>
    <submittedName>
        <fullName evidence="1">Uncharacterized protein</fullName>
    </submittedName>
</protein>
<organism evidence="1">
    <name type="scientific">viral metagenome</name>
    <dbReference type="NCBI Taxonomy" id="1070528"/>
    <lineage>
        <taxon>unclassified sequences</taxon>
        <taxon>metagenomes</taxon>
        <taxon>organismal metagenomes</taxon>
    </lineage>
</organism>
<accession>A0A6C0CQA8</accession>
<evidence type="ECO:0000313" key="1">
    <source>
        <dbReference type="EMBL" id="QHT05859.1"/>
    </source>
</evidence>
<proteinExistence type="predicted"/>
<name>A0A6C0CQA8_9ZZZZ</name>
<dbReference type="AlphaFoldDB" id="A0A6C0CQA8"/>